<dbReference type="GO" id="GO:0006633">
    <property type="term" value="P:fatty acid biosynthetic process"/>
    <property type="evidence" value="ECO:0007669"/>
    <property type="project" value="InterPro"/>
</dbReference>
<dbReference type="PRINTS" id="PR01483">
    <property type="entry name" value="FASYNTHASE"/>
</dbReference>
<evidence type="ECO:0000313" key="4">
    <source>
        <dbReference type="Proteomes" id="UP001147653"/>
    </source>
</evidence>
<feature type="domain" description="MaoC-like" evidence="2">
    <location>
        <begin position="158"/>
        <end position="203"/>
    </location>
</feature>
<dbReference type="Gene3D" id="3.10.129.10">
    <property type="entry name" value="Hotdog Thioesterase"/>
    <property type="match status" value="1"/>
</dbReference>
<dbReference type="GO" id="GO:0004312">
    <property type="term" value="F:fatty acid synthase activity"/>
    <property type="evidence" value="ECO:0007669"/>
    <property type="project" value="InterPro"/>
</dbReference>
<dbReference type="InterPro" id="IPR003965">
    <property type="entry name" value="Fatty_acid_synthase"/>
</dbReference>
<name>A0A9X3SAC4_9ACTN</name>
<dbReference type="SUPFAM" id="SSF54637">
    <property type="entry name" value="Thioesterase/thiol ester dehydrase-isomerase"/>
    <property type="match status" value="2"/>
</dbReference>
<dbReference type="PANTHER" id="PTHR43841">
    <property type="entry name" value="3-HYDROXYACYL-THIOESTER DEHYDRATASE HTDX-RELATED"/>
    <property type="match status" value="1"/>
</dbReference>
<gene>
    <name evidence="3" type="ORF">OJ997_19010</name>
</gene>
<dbReference type="Pfam" id="PF01575">
    <property type="entry name" value="MaoC_dehydratas"/>
    <property type="match status" value="1"/>
</dbReference>
<accession>A0A9X3SAC4</accession>
<dbReference type="EMBL" id="JAPDDP010000035">
    <property type="protein sequence ID" value="MDA0182406.1"/>
    <property type="molecule type" value="Genomic_DNA"/>
</dbReference>
<proteinExistence type="inferred from homology"/>
<evidence type="ECO:0000259" key="2">
    <source>
        <dbReference type="Pfam" id="PF01575"/>
    </source>
</evidence>
<dbReference type="Proteomes" id="UP001147653">
    <property type="component" value="Unassembled WGS sequence"/>
</dbReference>
<organism evidence="3 4">
    <name type="scientific">Solirubrobacter phytolaccae</name>
    <dbReference type="NCBI Taxonomy" id="1404360"/>
    <lineage>
        <taxon>Bacteria</taxon>
        <taxon>Bacillati</taxon>
        <taxon>Actinomycetota</taxon>
        <taxon>Thermoleophilia</taxon>
        <taxon>Solirubrobacterales</taxon>
        <taxon>Solirubrobacteraceae</taxon>
        <taxon>Solirubrobacter</taxon>
    </lineage>
</organism>
<dbReference type="GO" id="GO:0005835">
    <property type="term" value="C:fatty acid synthase complex"/>
    <property type="evidence" value="ECO:0007669"/>
    <property type="project" value="InterPro"/>
</dbReference>
<keyword evidence="4" id="KW-1185">Reference proteome</keyword>
<dbReference type="RefSeq" id="WP_270026771.1">
    <property type="nucleotide sequence ID" value="NZ_JAPDDP010000035.1"/>
</dbReference>
<dbReference type="AlphaFoldDB" id="A0A9X3SAC4"/>
<comment type="similarity">
    <text evidence="1">Belongs to the enoyl-CoA hydratase/isomerase family.</text>
</comment>
<reference evidence="3" key="1">
    <citation type="submission" date="2022-10" db="EMBL/GenBank/DDBJ databases">
        <title>The WGS of Solirubrobacter phytolaccae KCTC 29190.</title>
        <authorList>
            <person name="Jiang Z."/>
        </authorList>
    </citation>
    <scope>NUCLEOTIDE SEQUENCE</scope>
    <source>
        <strain evidence="3">KCTC 29190</strain>
    </source>
</reference>
<sequence>MLTTLKAALPGRGSGLPGDLLTREVTVDADHLADYAHLCGFTLRDELPPTYPHVLGHPLHMALLGKAPFSAVGVVHIANRIVQHRPLLLGEDLTITASVRGFEPHRRGKTFDFVTEARVRDELVWQGFATNLKRGAGDESVPKPPAFEPPPVTAQWRVADDLGRRYASVSGDRNPIHLHPITAKALGFPRAIAHGMWTKARCLASLRLPDAFAVEVRFKQPILLPSKVTFGEDGDRFAVHGHLEGELVKLAD</sequence>
<evidence type="ECO:0000313" key="3">
    <source>
        <dbReference type="EMBL" id="MDA0182406.1"/>
    </source>
</evidence>
<evidence type="ECO:0000256" key="1">
    <source>
        <dbReference type="ARBA" id="ARBA00005254"/>
    </source>
</evidence>
<dbReference type="InterPro" id="IPR029069">
    <property type="entry name" value="HotDog_dom_sf"/>
</dbReference>
<dbReference type="InterPro" id="IPR002539">
    <property type="entry name" value="MaoC-like_dom"/>
</dbReference>
<dbReference type="PANTHER" id="PTHR43841:SF1">
    <property type="entry name" value="3-HYDROXYACYL-THIOESTER DEHYDRATASE X"/>
    <property type="match status" value="1"/>
</dbReference>
<comment type="caution">
    <text evidence="3">The sequence shown here is derived from an EMBL/GenBank/DDBJ whole genome shotgun (WGS) entry which is preliminary data.</text>
</comment>
<protein>
    <submittedName>
        <fullName evidence="3">MaoC/PaaZ C-terminal domain-containing protein</fullName>
    </submittedName>
</protein>